<keyword evidence="12" id="KW-0675">Receptor</keyword>
<feature type="domain" description="TonB-dependent receptor plug" evidence="11">
    <location>
        <begin position="55"/>
        <end position="164"/>
    </location>
</feature>
<keyword evidence="5 9" id="KW-0798">TonB box</keyword>
<evidence type="ECO:0000256" key="7">
    <source>
        <dbReference type="ARBA" id="ARBA00023237"/>
    </source>
</evidence>
<protein>
    <submittedName>
        <fullName evidence="12">TonB-dependent receptor</fullName>
    </submittedName>
</protein>
<evidence type="ECO:0000259" key="11">
    <source>
        <dbReference type="Pfam" id="PF07715"/>
    </source>
</evidence>
<dbReference type="Gene3D" id="2.170.130.10">
    <property type="entry name" value="TonB-dependent receptor, plug domain"/>
    <property type="match status" value="1"/>
</dbReference>
<evidence type="ECO:0000313" key="13">
    <source>
        <dbReference type="Proteomes" id="UP000254771"/>
    </source>
</evidence>
<keyword evidence="3 8" id="KW-1134">Transmembrane beta strand</keyword>
<comment type="subcellular location">
    <subcellularLocation>
        <location evidence="1 8">Cell outer membrane</location>
        <topology evidence="1 8">Multi-pass membrane protein</topology>
    </subcellularLocation>
</comment>
<dbReference type="GO" id="GO:0015344">
    <property type="term" value="F:siderophore uptake transmembrane transporter activity"/>
    <property type="evidence" value="ECO:0007669"/>
    <property type="project" value="TreeGrafter"/>
</dbReference>
<dbReference type="InterPro" id="IPR037066">
    <property type="entry name" value="Plug_dom_sf"/>
</dbReference>
<evidence type="ECO:0000259" key="10">
    <source>
        <dbReference type="Pfam" id="PF00593"/>
    </source>
</evidence>
<organism evidence="12 13">
    <name type="scientific">endosymbiont of Escarpia spicata</name>
    <dbReference type="NCBI Taxonomy" id="2200908"/>
    <lineage>
        <taxon>Bacteria</taxon>
        <taxon>Pseudomonadati</taxon>
        <taxon>Pseudomonadota</taxon>
        <taxon>Gammaproteobacteria</taxon>
        <taxon>sulfur-oxidizing symbionts</taxon>
    </lineage>
</organism>
<evidence type="ECO:0000256" key="3">
    <source>
        <dbReference type="ARBA" id="ARBA00022452"/>
    </source>
</evidence>
<sequence>MFHGERQLLLSSLLSAVLLSAPISAEESLESYLELDLEDLLSMEVTSVSKKKQRLNEVAAAVFVISQEDIRRSGVTSIPEALRLAPGIQVGRIDANKWAVSSRGFTGQFSNKLLVMIDGRSVYSPTFSGVYWDVQDTLLEDIDRIEVIRGPGAAVWGANAVNGVINIITRHAGETQGGLLVAGAGNEERSFASLRYGAEVASDTHARFYLKYNDRDQSYASDLYGDAGDDWQSLRGGFRVDGQLTEVDSWSLQGDLYDADENQKVNFWMDPSDPANAVFAPTFLAANRPDKVDSSGWNLLGKWSHQLSEQASTALQLYYDHTERSEGFLNQRHDTLDLDFQHQFRAFGGHDIIWGLGYRHVEEAFDNTYMVAIHPNSLNLYSAFVQDEIELLPQTLRLTLGSKFEHNDFTGYEVQPNARLAWLPDDRSTLWGSVSRAVRTPSSVEYDSLNIAFIVPLPPPFPPAEIHAIGNEAFESEVLLAYETGYRIQPRENLSFDLALFYNDYDNIQNFQSLDPLNPLADLQYDNNISAHSYGMELAVDWRALEWWRLQSNYSFIEVSDFTGGILGSGGSPKYQLSLRSMMDLSNNVSLDLWAYYVDELKSPASTVDIPVGEYTSLNARLAWRPQKNLELSLVGQNLLDNHHPEFTGEYLLIQTEVERSAYGLVRVNF</sequence>
<evidence type="ECO:0000256" key="9">
    <source>
        <dbReference type="RuleBase" id="RU003357"/>
    </source>
</evidence>
<comment type="caution">
    <text evidence="12">The sequence shown here is derived from an EMBL/GenBank/DDBJ whole genome shotgun (WGS) entry which is preliminary data.</text>
</comment>
<dbReference type="GO" id="GO:0009279">
    <property type="term" value="C:cell outer membrane"/>
    <property type="evidence" value="ECO:0007669"/>
    <property type="project" value="UniProtKB-SubCell"/>
</dbReference>
<comment type="similarity">
    <text evidence="8 9">Belongs to the TonB-dependent receptor family.</text>
</comment>
<evidence type="ECO:0000313" key="12">
    <source>
        <dbReference type="EMBL" id="RDH85105.1"/>
    </source>
</evidence>
<dbReference type="GO" id="GO:0044718">
    <property type="term" value="P:siderophore transmembrane transport"/>
    <property type="evidence" value="ECO:0007669"/>
    <property type="project" value="TreeGrafter"/>
</dbReference>
<dbReference type="Gene3D" id="2.40.170.20">
    <property type="entry name" value="TonB-dependent receptor, beta-barrel domain"/>
    <property type="match status" value="1"/>
</dbReference>
<reference evidence="12 13" key="1">
    <citation type="journal article" date="2018" name="ISME J.">
        <title>Endosymbiont genomes yield clues of tubeworm success.</title>
        <authorList>
            <person name="Li Y."/>
            <person name="Liles M.R."/>
            <person name="Halanych K.M."/>
        </authorList>
    </citation>
    <scope>NUCLEOTIDE SEQUENCE [LARGE SCALE GENOMIC DNA]</scope>
    <source>
        <strain evidence="12">A1462</strain>
    </source>
</reference>
<dbReference type="InterPro" id="IPR012910">
    <property type="entry name" value="Plug_dom"/>
</dbReference>
<dbReference type="InterPro" id="IPR000531">
    <property type="entry name" value="Beta-barrel_TonB"/>
</dbReference>
<keyword evidence="2 8" id="KW-0813">Transport</keyword>
<gene>
    <name evidence="12" type="ORF">DIZ78_11865</name>
</gene>
<evidence type="ECO:0000256" key="4">
    <source>
        <dbReference type="ARBA" id="ARBA00022692"/>
    </source>
</evidence>
<dbReference type="PROSITE" id="PS52016">
    <property type="entry name" value="TONB_DEPENDENT_REC_3"/>
    <property type="match status" value="1"/>
</dbReference>
<evidence type="ECO:0000256" key="6">
    <source>
        <dbReference type="ARBA" id="ARBA00023136"/>
    </source>
</evidence>
<dbReference type="InterPro" id="IPR039426">
    <property type="entry name" value="TonB-dep_rcpt-like"/>
</dbReference>
<accession>A0A370DJL5</accession>
<dbReference type="Pfam" id="PF00593">
    <property type="entry name" value="TonB_dep_Rec_b-barrel"/>
    <property type="match status" value="1"/>
</dbReference>
<keyword evidence="7 8" id="KW-0998">Cell outer membrane</keyword>
<evidence type="ECO:0000256" key="8">
    <source>
        <dbReference type="PROSITE-ProRule" id="PRU01360"/>
    </source>
</evidence>
<dbReference type="SUPFAM" id="SSF56935">
    <property type="entry name" value="Porins"/>
    <property type="match status" value="1"/>
</dbReference>
<dbReference type="PANTHER" id="PTHR30069">
    <property type="entry name" value="TONB-DEPENDENT OUTER MEMBRANE RECEPTOR"/>
    <property type="match status" value="1"/>
</dbReference>
<name>A0A370DJL5_9GAMM</name>
<evidence type="ECO:0000256" key="5">
    <source>
        <dbReference type="ARBA" id="ARBA00023077"/>
    </source>
</evidence>
<dbReference type="EMBL" id="QFXE01000014">
    <property type="protein sequence ID" value="RDH85105.1"/>
    <property type="molecule type" value="Genomic_DNA"/>
</dbReference>
<proteinExistence type="inferred from homology"/>
<dbReference type="Pfam" id="PF07715">
    <property type="entry name" value="Plug"/>
    <property type="match status" value="1"/>
</dbReference>
<dbReference type="Proteomes" id="UP000254771">
    <property type="component" value="Unassembled WGS sequence"/>
</dbReference>
<keyword evidence="6 8" id="KW-0472">Membrane</keyword>
<evidence type="ECO:0000256" key="1">
    <source>
        <dbReference type="ARBA" id="ARBA00004571"/>
    </source>
</evidence>
<evidence type="ECO:0000256" key="2">
    <source>
        <dbReference type="ARBA" id="ARBA00022448"/>
    </source>
</evidence>
<keyword evidence="13" id="KW-1185">Reference proteome</keyword>
<dbReference type="PANTHER" id="PTHR30069:SF27">
    <property type="entry name" value="BLL4766 PROTEIN"/>
    <property type="match status" value="1"/>
</dbReference>
<feature type="domain" description="TonB-dependent receptor-like beta-barrel" evidence="10">
    <location>
        <begin position="209"/>
        <end position="639"/>
    </location>
</feature>
<keyword evidence="4 8" id="KW-0812">Transmembrane</keyword>
<dbReference type="InterPro" id="IPR036942">
    <property type="entry name" value="Beta-barrel_TonB_sf"/>
</dbReference>
<dbReference type="AlphaFoldDB" id="A0A370DJL5"/>
<dbReference type="CDD" id="cd01347">
    <property type="entry name" value="ligand_gated_channel"/>
    <property type="match status" value="1"/>
</dbReference>